<dbReference type="Proteomes" id="UP000064939">
    <property type="component" value="Chromosome"/>
</dbReference>
<dbReference type="OrthoDB" id="9799672at2"/>
<dbReference type="CDD" id="cd02440">
    <property type="entry name" value="AdoMet_MTases"/>
    <property type="match status" value="1"/>
</dbReference>
<evidence type="ECO:0000256" key="3">
    <source>
        <dbReference type="ARBA" id="ARBA00022691"/>
    </source>
</evidence>
<dbReference type="PANTHER" id="PTHR43167">
    <property type="entry name" value="PUTATIVE (AFU_ORTHOLOGUE AFUA_6G01830)-RELATED"/>
    <property type="match status" value="1"/>
</dbReference>
<dbReference type="KEGG" id="aei:AOY20_10710"/>
<dbReference type="GO" id="GO:0032259">
    <property type="term" value="P:methylation"/>
    <property type="evidence" value="ECO:0007669"/>
    <property type="project" value="UniProtKB-KW"/>
</dbReference>
<dbReference type="PANTHER" id="PTHR43167:SF1">
    <property type="entry name" value="PUTATIVE (AFU_ORTHOLOGUE AFUA_6G01830)-RELATED"/>
    <property type="match status" value="1"/>
</dbReference>
<keyword evidence="3" id="KW-0949">S-adenosyl-L-methionine</keyword>
<gene>
    <name evidence="4" type="ORF">AOY20_10710</name>
</gene>
<keyword evidence="1 4" id="KW-0489">Methyltransferase</keyword>
<accession>A0A0N9W0B4</accession>
<name>A0A0N9W0B4_9GAMM</name>
<organism evidence="4 5">
    <name type="scientific">Acinetobacter equi</name>
    <dbReference type="NCBI Taxonomy" id="1324350"/>
    <lineage>
        <taxon>Bacteria</taxon>
        <taxon>Pseudomonadati</taxon>
        <taxon>Pseudomonadota</taxon>
        <taxon>Gammaproteobacteria</taxon>
        <taxon>Moraxellales</taxon>
        <taxon>Moraxellaceae</taxon>
        <taxon>Acinetobacter</taxon>
    </lineage>
</organism>
<dbReference type="InterPro" id="IPR002935">
    <property type="entry name" value="SAM_O-MeTrfase"/>
</dbReference>
<dbReference type="SUPFAM" id="SSF53335">
    <property type="entry name" value="S-adenosyl-L-methionine-dependent methyltransferases"/>
    <property type="match status" value="1"/>
</dbReference>
<sequence>MNKELELNFLSKIENLYQQFKQHDAEKTDRLERYRNIEPESAQLLNILICAQQAKNILEIGTSTGYSTLWLANAAKSTQGRVTTLEIDSARVCLAQQHARDFLLDDVIDFNVTDALEYLKNTTAQFDFILLDAERDAYCEYWNYLPNLLKEKGSLLVVDNVISHQHEVKDFIEIVGADRRFITTTLPVGAGLFLVTPF</sequence>
<dbReference type="PROSITE" id="PS51682">
    <property type="entry name" value="SAM_OMT_I"/>
    <property type="match status" value="1"/>
</dbReference>
<dbReference type="AlphaFoldDB" id="A0A0N9W0B4"/>
<dbReference type="InterPro" id="IPR029063">
    <property type="entry name" value="SAM-dependent_MTases_sf"/>
</dbReference>
<reference evidence="4 5" key="1">
    <citation type="journal article" date="2015" name="Int. J. Syst. Evol. Microbiol.">
        <title>Acinetobacter equi sp. nov. isolated from horse faeces.</title>
        <authorList>
            <person name="Poppel M.T."/>
            <person name="Skiebe E."/>
            <person name="Laue M."/>
            <person name="Bergmann H."/>
            <person name="Ebersberger I."/>
            <person name="Garn T."/>
            <person name="Fruth A."/>
            <person name="Baumgardt S."/>
            <person name="Busse H.J."/>
            <person name="Wilharm G."/>
        </authorList>
    </citation>
    <scope>NUCLEOTIDE SEQUENCE [LARGE SCALE GENOMIC DNA]</scope>
    <source>
        <strain evidence="4 5">114</strain>
    </source>
</reference>
<evidence type="ECO:0000256" key="1">
    <source>
        <dbReference type="ARBA" id="ARBA00022603"/>
    </source>
</evidence>
<dbReference type="EMBL" id="CP012808">
    <property type="protein sequence ID" value="ALH95962.1"/>
    <property type="molecule type" value="Genomic_DNA"/>
</dbReference>
<evidence type="ECO:0000313" key="4">
    <source>
        <dbReference type="EMBL" id="ALH95962.1"/>
    </source>
</evidence>
<dbReference type="Gene3D" id="3.40.50.150">
    <property type="entry name" value="Vaccinia Virus protein VP39"/>
    <property type="match status" value="1"/>
</dbReference>
<keyword evidence="2 4" id="KW-0808">Transferase</keyword>
<dbReference type="GO" id="GO:0008171">
    <property type="term" value="F:O-methyltransferase activity"/>
    <property type="evidence" value="ECO:0007669"/>
    <property type="project" value="InterPro"/>
</dbReference>
<dbReference type="STRING" id="1324350.AOY20_10710"/>
<dbReference type="RefSeq" id="WP_054581850.1">
    <property type="nucleotide sequence ID" value="NZ_CP012808.1"/>
</dbReference>
<evidence type="ECO:0000256" key="2">
    <source>
        <dbReference type="ARBA" id="ARBA00022679"/>
    </source>
</evidence>
<proteinExistence type="predicted"/>
<keyword evidence="5" id="KW-1185">Reference proteome</keyword>
<dbReference type="Pfam" id="PF01596">
    <property type="entry name" value="Methyltransf_3"/>
    <property type="match status" value="1"/>
</dbReference>
<protein>
    <submittedName>
        <fullName evidence="4">Methyltransferase</fullName>
    </submittedName>
</protein>
<evidence type="ECO:0000313" key="5">
    <source>
        <dbReference type="Proteomes" id="UP000064939"/>
    </source>
</evidence>